<name>A0A133YCJ4_9FIRM</name>
<dbReference type="OrthoDB" id="2084516at2"/>
<gene>
    <name evidence="1" type="ORF">HMPREF1872_00796</name>
</gene>
<dbReference type="STRING" id="1497955.HMPREF1872_00796"/>
<accession>A0A133YCJ4</accession>
<evidence type="ECO:0000313" key="2">
    <source>
        <dbReference type="Proteomes" id="UP000070080"/>
    </source>
</evidence>
<sequence>MKLEFYLYRGKILLNDDVEECLDYKLSFSERLATCLTNFCQKYDLDTPIWMSSNTKELAAFHLTTFSEEHFMKKPFFDRLVLKFVED</sequence>
<comment type="caution">
    <text evidence="1">The sequence shown here is derived from an EMBL/GenBank/DDBJ whole genome shotgun (WGS) entry which is preliminary data.</text>
</comment>
<dbReference type="EMBL" id="LSCV01000023">
    <property type="protein sequence ID" value="KXB40918.1"/>
    <property type="molecule type" value="Genomic_DNA"/>
</dbReference>
<keyword evidence="2" id="KW-1185">Reference proteome</keyword>
<reference evidence="2" key="1">
    <citation type="submission" date="2016-01" db="EMBL/GenBank/DDBJ databases">
        <authorList>
            <person name="Mitreva M."/>
            <person name="Pepin K.H."/>
            <person name="Mihindukulasuriya K.A."/>
            <person name="Fulton R."/>
            <person name="Fronick C."/>
            <person name="O'Laughlin M."/>
            <person name="Miner T."/>
            <person name="Herter B."/>
            <person name="Rosa B.A."/>
            <person name="Cordes M."/>
            <person name="Tomlinson C."/>
            <person name="Wollam A."/>
            <person name="Palsikar V.B."/>
            <person name="Mardis E.R."/>
            <person name="Wilson R.K."/>
        </authorList>
    </citation>
    <scope>NUCLEOTIDE SEQUENCE [LARGE SCALE GENOMIC DNA]</scope>
    <source>
        <strain evidence="2">KA00274</strain>
    </source>
</reference>
<organism evidence="1 2">
    <name type="scientific">Amygdalobacter nucleatus</name>
    <dbReference type="NCBI Taxonomy" id="3029274"/>
    <lineage>
        <taxon>Bacteria</taxon>
        <taxon>Bacillati</taxon>
        <taxon>Bacillota</taxon>
        <taxon>Clostridia</taxon>
        <taxon>Eubacteriales</taxon>
        <taxon>Oscillospiraceae</taxon>
        <taxon>Amygdalobacter</taxon>
    </lineage>
</organism>
<dbReference type="Proteomes" id="UP000070080">
    <property type="component" value="Unassembled WGS sequence"/>
</dbReference>
<protein>
    <submittedName>
        <fullName evidence="1">Uncharacterized protein</fullName>
    </submittedName>
</protein>
<proteinExistence type="predicted"/>
<evidence type="ECO:0000313" key="1">
    <source>
        <dbReference type="EMBL" id="KXB40918.1"/>
    </source>
</evidence>
<dbReference type="RefSeq" id="WP_066714117.1">
    <property type="nucleotide sequence ID" value="NZ_CP118869.1"/>
</dbReference>
<dbReference type="AlphaFoldDB" id="A0A133YCJ4"/>